<dbReference type="GO" id="GO:0031412">
    <property type="term" value="P:gas vesicle organization"/>
    <property type="evidence" value="ECO:0007669"/>
    <property type="project" value="InterPro"/>
</dbReference>
<gene>
    <name evidence="4" type="ORF">MSL71_6970</name>
</gene>
<dbReference type="PANTHER" id="PTHR36852:SF1">
    <property type="entry name" value="PROTEIN GVPL 2"/>
    <property type="match status" value="1"/>
</dbReference>
<evidence type="ECO:0000256" key="1">
    <source>
        <dbReference type="ARBA" id="ARBA00022987"/>
    </source>
</evidence>
<proteinExistence type="inferred from homology"/>
<accession>A0A4U8YIA5</accession>
<dbReference type="PANTHER" id="PTHR36852">
    <property type="entry name" value="PROTEIN GVPL 2"/>
    <property type="match status" value="1"/>
</dbReference>
<dbReference type="RefSeq" id="WP_180137262.1">
    <property type="nucleotide sequence ID" value="NZ_CAADHO010000001.1"/>
</dbReference>
<protein>
    <submittedName>
        <fullName evidence="4">Gas vesicle protein gvpl/gvpf</fullName>
    </submittedName>
</protein>
<dbReference type="Pfam" id="PF06386">
    <property type="entry name" value="GvpL_GvpF"/>
    <property type="match status" value="1"/>
</dbReference>
<keyword evidence="1" id="KW-0304">Gas vesicle</keyword>
<organism evidence="4 5">
    <name type="scientific">Desulfoluna butyratoxydans</name>
    <dbReference type="NCBI Taxonomy" id="231438"/>
    <lineage>
        <taxon>Bacteria</taxon>
        <taxon>Pseudomonadati</taxon>
        <taxon>Thermodesulfobacteriota</taxon>
        <taxon>Desulfobacteria</taxon>
        <taxon>Desulfobacterales</taxon>
        <taxon>Desulfolunaceae</taxon>
        <taxon>Desulfoluna</taxon>
    </lineage>
</organism>
<comment type="similarity">
    <text evidence="3">Belongs to the gas vesicle GvpF/GvpL family.</text>
</comment>
<comment type="subcellular location">
    <subcellularLocation>
        <location evidence="2">Gas vesicle</location>
    </subcellularLocation>
</comment>
<keyword evidence="5" id="KW-1185">Reference proteome</keyword>
<reference evidence="4 5" key="1">
    <citation type="submission" date="2019-03" db="EMBL/GenBank/DDBJ databases">
        <authorList>
            <person name="Nijsse B."/>
        </authorList>
    </citation>
    <scope>NUCLEOTIDE SEQUENCE [LARGE SCALE GENOMIC DNA]</scope>
    <source>
        <strain evidence="4">Desulfoluna butyratoxydans MSL71</strain>
    </source>
</reference>
<evidence type="ECO:0000256" key="2">
    <source>
        <dbReference type="ARBA" id="ARBA00035108"/>
    </source>
</evidence>
<evidence type="ECO:0000313" key="5">
    <source>
        <dbReference type="Proteomes" id="UP000507962"/>
    </source>
</evidence>
<sequence length="249" mass="28141">MRQDGKYVYCIMGENDGRNFGPKGIGGREDVVTTIGYKDISAVISNTPMTRYVISRENLTHHEKVIEAVMKEYTILPVRFCTIAESTEEIRTLLRNRYAEFKGLLRDMDNKIEMGVKAYWKGMPAVFQEIDRDDASVKDLKHKLGGRGGDDTGIKEALGKAVEKALAVKKADESWPLVNRLRRISVDVKTKEPRAGAMVCNVACLIDRTREREFDYVVEELSEANEGRYAFAYVGPAPPFHFVNIEIKA</sequence>
<dbReference type="Proteomes" id="UP000507962">
    <property type="component" value="Unassembled WGS sequence"/>
</dbReference>
<dbReference type="InterPro" id="IPR009430">
    <property type="entry name" value="GvpL/GvpF"/>
</dbReference>
<dbReference type="EMBL" id="CAADHO010000001">
    <property type="protein sequence ID" value="VFQ43070.1"/>
    <property type="molecule type" value="Genomic_DNA"/>
</dbReference>
<dbReference type="AlphaFoldDB" id="A0A4U8YIA5"/>
<name>A0A4U8YIA5_9BACT</name>
<evidence type="ECO:0000256" key="3">
    <source>
        <dbReference type="ARBA" id="ARBA00035643"/>
    </source>
</evidence>
<evidence type="ECO:0000313" key="4">
    <source>
        <dbReference type="EMBL" id="VFQ43070.1"/>
    </source>
</evidence>
<dbReference type="GO" id="GO:0031411">
    <property type="term" value="C:gas vesicle"/>
    <property type="evidence" value="ECO:0007669"/>
    <property type="project" value="UniProtKB-SubCell"/>
</dbReference>